<feature type="transmembrane region" description="Helical" evidence="1">
    <location>
        <begin position="98"/>
        <end position="118"/>
    </location>
</feature>
<feature type="transmembrane region" description="Helical" evidence="1">
    <location>
        <begin position="72"/>
        <end position="92"/>
    </location>
</feature>
<accession>A0ABD6CEC7</accession>
<dbReference type="Proteomes" id="UP001597119">
    <property type="component" value="Unassembled WGS sequence"/>
</dbReference>
<feature type="transmembrane region" description="Helical" evidence="1">
    <location>
        <begin position="7"/>
        <end position="27"/>
    </location>
</feature>
<reference evidence="2 3" key="1">
    <citation type="journal article" date="2019" name="Int. J. Syst. Evol. Microbiol.">
        <title>The Global Catalogue of Microorganisms (GCM) 10K type strain sequencing project: providing services to taxonomists for standard genome sequencing and annotation.</title>
        <authorList>
            <consortium name="The Broad Institute Genomics Platform"/>
            <consortium name="The Broad Institute Genome Sequencing Center for Infectious Disease"/>
            <person name="Wu L."/>
            <person name="Ma J."/>
        </authorList>
    </citation>
    <scope>NUCLEOTIDE SEQUENCE [LARGE SCALE GENOMIC DNA]</scope>
    <source>
        <strain evidence="2 3">CGMCC 1.12125</strain>
    </source>
</reference>
<proteinExistence type="predicted"/>
<protein>
    <recommendedName>
        <fullName evidence="4">DUF1616 domain-containing protein</fullName>
    </recommendedName>
</protein>
<gene>
    <name evidence="2" type="ORF">ACFR9U_13105</name>
</gene>
<name>A0ABD6CEC7_9EURY</name>
<evidence type="ECO:0000313" key="3">
    <source>
        <dbReference type="Proteomes" id="UP001597119"/>
    </source>
</evidence>
<comment type="caution">
    <text evidence="2">The sequence shown here is derived from an EMBL/GenBank/DDBJ whole genome shotgun (WGS) entry which is preliminary data.</text>
</comment>
<dbReference type="AlphaFoldDB" id="A0ABD6CEC7"/>
<dbReference type="RefSeq" id="WP_247380417.1">
    <property type="nucleotide sequence ID" value="NZ_JALLGV010000008.1"/>
</dbReference>
<dbReference type="EMBL" id="JBHUDJ010000006">
    <property type="protein sequence ID" value="MFD1587920.1"/>
    <property type="molecule type" value="Genomic_DNA"/>
</dbReference>
<keyword evidence="1" id="KW-0812">Transmembrane</keyword>
<evidence type="ECO:0000313" key="2">
    <source>
        <dbReference type="EMBL" id="MFD1587920.1"/>
    </source>
</evidence>
<evidence type="ECO:0008006" key="4">
    <source>
        <dbReference type="Google" id="ProtNLM"/>
    </source>
</evidence>
<organism evidence="2 3">
    <name type="scientific">Halorientalis brevis</name>
    <dbReference type="NCBI Taxonomy" id="1126241"/>
    <lineage>
        <taxon>Archaea</taxon>
        <taxon>Methanobacteriati</taxon>
        <taxon>Methanobacteriota</taxon>
        <taxon>Stenosarchaea group</taxon>
        <taxon>Halobacteria</taxon>
        <taxon>Halobacteriales</taxon>
        <taxon>Haloarculaceae</taxon>
        <taxon>Halorientalis</taxon>
    </lineage>
</organism>
<keyword evidence="1" id="KW-0472">Membrane</keyword>
<sequence>MVSRETRVYLTGLALSVLLLLVAGLVLDVGLRTPLGVLVSVLFFPIIPFLLPQLYLAATGDETDNVSPRTRVRVSLFVSGLVAFGLSASMAPAQPGRWLAGGVTAILLGSLFVHEMVVGYRSSSLFENANGE</sequence>
<feature type="transmembrane region" description="Helical" evidence="1">
    <location>
        <begin position="33"/>
        <end position="51"/>
    </location>
</feature>
<evidence type="ECO:0000256" key="1">
    <source>
        <dbReference type="SAM" id="Phobius"/>
    </source>
</evidence>
<keyword evidence="1" id="KW-1133">Transmembrane helix</keyword>
<keyword evidence="3" id="KW-1185">Reference proteome</keyword>